<feature type="compositionally biased region" description="Basic residues" evidence="1">
    <location>
        <begin position="283"/>
        <end position="292"/>
    </location>
</feature>
<name>A0A841KDN7_9HYPH</name>
<organism evidence="2 3">
    <name type="scientific">Chelatococcus composti</name>
    <dbReference type="NCBI Taxonomy" id="1743235"/>
    <lineage>
        <taxon>Bacteria</taxon>
        <taxon>Pseudomonadati</taxon>
        <taxon>Pseudomonadota</taxon>
        <taxon>Alphaproteobacteria</taxon>
        <taxon>Hyphomicrobiales</taxon>
        <taxon>Chelatococcaceae</taxon>
        <taxon>Chelatococcus</taxon>
    </lineage>
</organism>
<dbReference type="AlphaFoldDB" id="A0A841KDN7"/>
<protein>
    <submittedName>
        <fullName evidence="2">Uncharacterized protein</fullName>
    </submittedName>
</protein>
<evidence type="ECO:0000313" key="2">
    <source>
        <dbReference type="EMBL" id="MBB6169472.1"/>
    </source>
</evidence>
<keyword evidence="3" id="KW-1185">Reference proteome</keyword>
<dbReference type="EMBL" id="JACHEH010000007">
    <property type="protein sequence ID" value="MBB6169472.1"/>
    <property type="molecule type" value="Genomic_DNA"/>
</dbReference>
<sequence>MTAKRVMDIEAVLRWAYRDELPKAAPARAGLARGMSAAWSSVESFVELLTVIDDNSFGVVPDLLSSNGPHADAIAIFERVRALDDLEIELPDDWNPMVDLGDLGDLGREAIARAIDAATIVDEQNRRRLRRTPRRLVEKHAILGGCPDWEMEVPVVEVVRRGKTGQPAWFVKETIWEEAFGGQRVARVVEVDGFSYTRRRPRPGAYQKTHLVPDPVPGLVERAEYEVWRAALDLLTEELSGQLESIDVRPSPRPHRPWEVGRPGQRVLDSLLKPLPDKEVRAKRPRRAKQGA</sequence>
<feature type="region of interest" description="Disordered" evidence="1">
    <location>
        <begin position="246"/>
        <end position="292"/>
    </location>
</feature>
<evidence type="ECO:0000313" key="3">
    <source>
        <dbReference type="Proteomes" id="UP000588017"/>
    </source>
</evidence>
<proteinExistence type="predicted"/>
<comment type="caution">
    <text evidence="2">The sequence shown here is derived from an EMBL/GenBank/DDBJ whole genome shotgun (WGS) entry which is preliminary data.</text>
</comment>
<evidence type="ECO:0000256" key="1">
    <source>
        <dbReference type="SAM" id="MobiDB-lite"/>
    </source>
</evidence>
<dbReference type="RefSeq" id="WP_183335844.1">
    <property type="nucleotide sequence ID" value="NZ_BMHX01000007.1"/>
</dbReference>
<dbReference type="Proteomes" id="UP000588017">
    <property type="component" value="Unassembled WGS sequence"/>
</dbReference>
<gene>
    <name evidence="2" type="ORF">HNQ73_003114</name>
</gene>
<reference evidence="2 3" key="1">
    <citation type="submission" date="2020-08" db="EMBL/GenBank/DDBJ databases">
        <title>Genomic Encyclopedia of Type Strains, Phase IV (KMG-IV): sequencing the most valuable type-strain genomes for metagenomic binning, comparative biology and taxonomic classification.</title>
        <authorList>
            <person name="Goeker M."/>
        </authorList>
    </citation>
    <scope>NUCLEOTIDE SEQUENCE [LARGE SCALE GENOMIC DNA]</scope>
    <source>
        <strain evidence="2 3">DSM 101465</strain>
    </source>
</reference>
<accession>A0A841KDN7</accession>